<comment type="caution">
    <text evidence="1">The sequence shown here is derived from an EMBL/GenBank/DDBJ whole genome shotgun (WGS) entry which is preliminary data.</text>
</comment>
<reference evidence="1 2" key="1">
    <citation type="submission" date="2023-08" db="EMBL/GenBank/DDBJ databases">
        <title>Microbacterium psychrotolerans sp. nov., a psychrotolerant bacterium isolated from soil in Heilongjiang Province, China.</title>
        <authorList>
            <person name="An P."/>
            <person name="Zhao D."/>
            <person name="Xiang H."/>
        </authorList>
    </citation>
    <scope>NUCLEOTIDE SEQUENCE [LARGE SCALE GENOMIC DNA]</scope>
    <source>
        <strain evidence="1 2">QXD-8</strain>
    </source>
</reference>
<dbReference type="Gene3D" id="3.40.50.1860">
    <property type="match status" value="1"/>
</dbReference>
<protein>
    <recommendedName>
        <fullName evidence="3">Arylsulfatase</fullName>
    </recommendedName>
</protein>
<evidence type="ECO:0008006" key="3">
    <source>
        <dbReference type="Google" id="ProtNLM"/>
    </source>
</evidence>
<dbReference type="Proteomes" id="UP001235133">
    <property type="component" value="Unassembled WGS sequence"/>
</dbReference>
<proteinExistence type="predicted"/>
<sequence>MIVRVGVLHTVPALVPVFHGLLTRRRDDLDIVHTADPSLLSRAVANGITDDVSADLRTHLGALREAGATAVLVTCSSIGEAATDAAAAVGVPLVRVDAAMAAEAVRRARAGRGRILVLATLAATLGPTSRLVQTAAGAAGEGLTTAAGAADVGSAAAGSPDVGSAVGGSVVEVTAQVVTDAADARAAGDLARHDRLIAEAIADAGDVDVIVLAQASMASGAGDDARVLTSPESGATRFVESLPQ</sequence>
<name>A0ABU0YVN7_9MICO</name>
<evidence type="ECO:0000313" key="1">
    <source>
        <dbReference type="EMBL" id="MDQ7876395.1"/>
    </source>
</evidence>
<gene>
    <name evidence="1" type="ORF">Q9R08_00255</name>
</gene>
<dbReference type="InterPro" id="IPR001920">
    <property type="entry name" value="Asp/Glu_race"/>
</dbReference>
<accession>A0ABU0YVN7</accession>
<organism evidence="1 2">
    <name type="scientific">Microbacterium psychrotolerans</name>
    <dbReference type="NCBI Taxonomy" id="3068321"/>
    <lineage>
        <taxon>Bacteria</taxon>
        <taxon>Bacillati</taxon>
        <taxon>Actinomycetota</taxon>
        <taxon>Actinomycetes</taxon>
        <taxon>Micrococcales</taxon>
        <taxon>Microbacteriaceae</taxon>
        <taxon>Microbacterium</taxon>
    </lineage>
</organism>
<dbReference type="EMBL" id="JAVFWO010000001">
    <property type="protein sequence ID" value="MDQ7876395.1"/>
    <property type="molecule type" value="Genomic_DNA"/>
</dbReference>
<keyword evidence="2" id="KW-1185">Reference proteome</keyword>
<evidence type="ECO:0000313" key="2">
    <source>
        <dbReference type="Proteomes" id="UP001235133"/>
    </source>
</evidence>